<evidence type="ECO:0000313" key="1">
    <source>
        <dbReference type="EMBL" id="KAH9830933.1"/>
    </source>
</evidence>
<comment type="caution">
    <text evidence="1">The sequence shown here is derived from an EMBL/GenBank/DDBJ whole genome shotgun (WGS) entry which is preliminary data.</text>
</comment>
<evidence type="ECO:0000313" key="2">
    <source>
        <dbReference type="Proteomes" id="UP000814176"/>
    </source>
</evidence>
<gene>
    <name evidence="1" type="ORF">C8Q71DRAFT_715993</name>
</gene>
<dbReference type="Proteomes" id="UP000814176">
    <property type="component" value="Unassembled WGS sequence"/>
</dbReference>
<dbReference type="EMBL" id="JADCUA010000028">
    <property type="protein sequence ID" value="KAH9830933.1"/>
    <property type="molecule type" value="Genomic_DNA"/>
</dbReference>
<proteinExistence type="predicted"/>
<reference evidence="1 2" key="1">
    <citation type="journal article" date="2021" name="Environ. Microbiol.">
        <title>Gene family expansions and transcriptome signatures uncover fungal adaptations to wood decay.</title>
        <authorList>
            <person name="Hage H."/>
            <person name="Miyauchi S."/>
            <person name="Viragh M."/>
            <person name="Drula E."/>
            <person name="Min B."/>
            <person name="Chaduli D."/>
            <person name="Navarro D."/>
            <person name="Favel A."/>
            <person name="Norest M."/>
            <person name="Lesage-Meessen L."/>
            <person name="Balint B."/>
            <person name="Merenyi Z."/>
            <person name="de Eugenio L."/>
            <person name="Morin E."/>
            <person name="Martinez A.T."/>
            <person name="Baldrian P."/>
            <person name="Stursova M."/>
            <person name="Martinez M.J."/>
            <person name="Novotny C."/>
            <person name="Magnuson J.K."/>
            <person name="Spatafora J.W."/>
            <person name="Maurice S."/>
            <person name="Pangilinan J."/>
            <person name="Andreopoulos W."/>
            <person name="LaButti K."/>
            <person name="Hundley H."/>
            <person name="Na H."/>
            <person name="Kuo A."/>
            <person name="Barry K."/>
            <person name="Lipzen A."/>
            <person name="Henrissat B."/>
            <person name="Riley R."/>
            <person name="Ahrendt S."/>
            <person name="Nagy L.G."/>
            <person name="Grigoriev I.V."/>
            <person name="Martin F."/>
            <person name="Rosso M.N."/>
        </authorList>
    </citation>
    <scope>NUCLEOTIDE SEQUENCE [LARGE SCALE GENOMIC DNA]</scope>
    <source>
        <strain evidence="1 2">CIRM-BRFM 1785</strain>
    </source>
</reference>
<protein>
    <submittedName>
        <fullName evidence="1">Uncharacterized protein</fullName>
    </submittedName>
</protein>
<sequence length="141" mass="16057">MSHHSSNSTEHLNKEWTLLVYAFYKPNITTRTDSGEKCAHKFHCATCGCPESVSHWLDQKDGNSTRYLQKHAKKCWGEEVLAVADMLRSTKKACNGMKAYLYSGEQRMKLGQYHCLSDNMPTNKTHLSTSVEIVNWVSKSL</sequence>
<keyword evidence="2" id="KW-1185">Reference proteome</keyword>
<name>A0ABQ8K2H9_9APHY</name>
<dbReference type="GeneID" id="72001810"/>
<organism evidence="1 2">
    <name type="scientific">Rhodofomes roseus</name>
    <dbReference type="NCBI Taxonomy" id="34475"/>
    <lineage>
        <taxon>Eukaryota</taxon>
        <taxon>Fungi</taxon>
        <taxon>Dikarya</taxon>
        <taxon>Basidiomycota</taxon>
        <taxon>Agaricomycotina</taxon>
        <taxon>Agaricomycetes</taxon>
        <taxon>Polyporales</taxon>
        <taxon>Rhodofomes</taxon>
    </lineage>
</organism>
<accession>A0ABQ8K2H9</accession>
<dbReference type="RefSeq" id="XP_047774180.1">
    <property type="nucleotide sequence ID" value="XM_047921078.1"/>
</dbReference>